<evidence type="ECO:0000256" key="4">
    <source>
        <dbReference type="ARBA" id="ARBA00022833"/>
    </source>
</evidence>
<dbReference type="Pfam" id="PF08240">
    <property type="entry name" value="ADH_N"/>
    <property type="match status" value="1"/>
</dbReference>
<evidence type="ECO:0000256" key="3">
    <source>
        <dbReference type="ARBA" id="ARBA00022723"/>
    </source>
</evidence>
<dbReference type="AlphaFoldDB" id="E8UX06"/>
<dbReference type="PROSITE" id="PS00059">
    <property type="entry name" value="ADH_ZINC"/>
    <property type="match status" value="1"/>
</dbReference>
<proteinExistence type="inferred from homology"/>
<dbReference type="KEGG" id="tsa:AciPR4_1062"/>
<dbReference type="Proteomes" id="UP000006844">
    <property type="component" value="Chromosome"/>
</dbReference>
<gene>
    <name evidence="9" type="ordered locus">AciPR4_1062</name>
</gene>
<keyword evidence="5" id="KW-0560">Oxidoreductase</keyword>
<dbReference type="SUPFAM" id="SSF51735">
    <property type="entry name" value="NAD(P)-binding Rossmann-fold domains"/>
    <property type="match status" value="1"/>
</dbReference>
<dbReference type="eggNOG" id="COG1063">
    <property type="taxonomic scope" value="Bacteria"/>
</dbReference>
<evidence type="ECO:0000256" key="2">
    <source>
        <dbReference type="ARBA" id="ARBA00008072"/>
    </source>
</evidence>
<dbReference type="HOGENOM" id="CLU_026673_11_0_0"/>
<accession>E8UX06</accession>
<evidence type="ECO:0000313" key="9">
    <source>
        <dbReference type="EMBL" id="ADV81893.1"/>
    </source>
</evidence>
<dbReference type="InterPro" id="IPR011032">
    <property type="entry name" value="GroES-like_sf"/>
</dbReference>
<keyword evidence="6" id="KW-0520">NAD</keyword>
<dbReference type="CDD" id="cd08236">
    <property type="entry name" value="sugar_DH"/>
    <property type="match status" value="1"/>
</dbReference>
<dbReference type="InterPro" id="IPR002328">
    <property type="entry name" value="ADH_Zn_CS"/>
</dbReference>
<dbReference type="STRING" id="401053.AciPR4_1062"/>
<dbReference type="InterPro" id="IPR050129">
    <property type="entry name" value="Zn_alcohol_dh"/>
</dbReference>
<dbReference type="EMBL" id="CP002467">
    <property type="protein sequence ID" value="ADV81893.1"/>
    <property type="molecule type" value="Genomic_DNA"/>
</dbReference>
<name>E8UX06_TERSS</name>
<dbReference type="Gene3D" id="3.90.180.10">
    <property type="entry name" value="Medium-chain alcohol dehydrogenases, catalytic domain"/>
    <property type="match status" value="1"/>
</dbReference>
<dbReference type="InterPro" id="IPR013154">
    <property type="entry name" value="ADH-like_N"/>
</dbReference>
<dbReference type="InterPro" id="IPR036291">
    <property type="entry name" value="NAD(P)-bd_dom_sf"/>
</dbReference>
<reference evidence="9 10" key="1">
    <citation type="journal article" date="2012" name="Stand. Genomic Sci.">
        <title>Complete genome sequence of Terriglobus saanensis type strain SP1PR4(T), an Acidobacteria from tundra soil.</title>
        <authorList>
            <person name="Rawat S.R."/>
            <person name="Mannisto M.K."/>
            <person name="Starovoytov V."/>
            <person name="Goodwin L."/>
            <person name="Nolan M."/>
            <person name="Hauser L."/>
            <person name="Land M."/>
            <person name="Davenport K.W."/>
            <person name="Woyke T."/>
            <person name="Haggblom M.M."/>
        </authorList>
    </citation>
    <scope>NUCLEOTIDE SEQUENCE</scope>
    <source>
        <strain evidence="10">ATCC BAA-1853 / DSM 23119 / SP1PR4</strain>
    </source>
</reference>
<dbReference type="GO" id="GO:0008270">
    <property type="term" value="F:zinc ion binding"/>
    <property type="evidence" value="ECO:0007669"/>
    <property type="project" value="InterPro"/>
</dbReference>
<dbReference type="Pfam" id="PF00107">
    <property type="entry name" value="ADH_zinc_N"/>
    <property type="match status" value="1"/>
</dbReference>
<sequence length="349" mass="37082">MQALLLSEYKHLEIADLPTPTLGAEDVLVRVAACGICGSDVHGYDGSSGRRIPPIVMGHEASGTIAALGAHVNDYKVGDRVTFDSTVYCGKCDFCAKGEVNLCNNRQVIGVSCPEFHREGAFAEYVAVPERILYRLPDNLSFPEAAMLEAVSVALHAVHVTEIDGGETALVIGAGMIGLLLVQAARALGCSRVFVADIDATRLDLAKNLGADETFLASGEDLLKKILQHTSGEGVDIVFEAVGHNETVTSAIDCTRKGGKVTLVGNIAKEVTLPLQKVVTRQIRLQGSCASAGEYPEAMELIASGKIKVAPLITAIAPLSDGADWFERLYNREPNLMKIVLSPDEEPAA</sequence>
<dbReference type="OrthoDB" id="9769198at2"/>
<keyword evidence="10" id="KW-1185">Reference proteome</keyword>
<evidence type="ECO:0000259" key="8">
    <source>
        <dbReference type="SMART" id="SM00829"/>
    </source>
</evidence>
<dbReference type="RefSeq" id="WP_013567626.1">
    <property type="nucleotide sequence ID" value="NC_014963.1"/>
</dbReference>
<dbReference type="GO" id="GO:0016616">
    <property type="term" value="F:oxidoreductase activity, acting on the CH-OH group of donors, NAD or NADP as acceptor"/>
    <property type="evidence" value="ECO:0007669"/>
    <property type="project" value="UniProtKB-ARBA"/>
</dbReference>
<evidence type="ECO:0000256" key="6">
    <source>
        <dbReference type="ARBA" id="ARBA00023027"/>
    </source>
</evidence>
<dbReference type="InterPro" id="IPR013149">
    <property type="entry name" value="ADH-like_C"/>
</dbReference>
<dbReference type="SMART" id="SM00829">
    <property type="entry name" value="PKS_ER"/>
    <property type="match status" value="1"/>
</dbReference>
<evidence type="ECO:0000256" key="1">
    <source>
        <dbReference type="ARBA" id="ARBA00001947"/>
    </source>
</evidence>
<evidence type="ECO:0000256" key="5">
    <source>
        <dbReference type="ARBA" id="ARBA00023002"/>
    </source>
</evidence>
<keyword evidence="3 7" id="KW-0479">Metal-binding</keyword>
<dbReference type="PANTHER" id="PTHR43401">
    <property type="entry name" value="L-THREONINE 3-DEHYDROGENASE"/>
    <property type="match status" value="1"/>
</dbReference>
<feature type="domain" description="Enoyl reductase (ER)" evidence="8">
    <location>
        <begin position="7"/>
        <end position="341"/>
    </location>
</feature>
<protein>
    <submittedName>
        <fullName evidence="9">Alcohol dehydrogenase zinc-binding domain protein</fullName>
    </submittedName>
</protein>
<comment type="similarity">
    <text evidence="2 7">Belongs to the zinc-containing alcohol dehydrogenase family.</text>
</comment>
<evidence type="ECO:0000313" key="10">
    <source>
        <dbReference type="Proteomes" id="UP000006844"/>
    </source>
</evidence>
<organism evidence="9 10">
    <name type="scientific">Terriglobus saanensis (strain ATCC BAA-1853 / DSM 23119 / SP1PR4)</name>
    <dbReference type="NCBI Taxonomy" id="401053"/>
    <lineage>
        <taxon>Bacteria</taxon>
        <taxon>Pseudomonadati</taxon>
        <taxon>Acidobacteriota</taxon>
        <taxon>Terriglobia</taxon>
        <taxon>Terriglobales</taxon>
        <taxon>Acidobacteriaceae</taxon>
        <taxon>Terriglobus</taxon>
    </lineage>
</organism>
<dbReference type="PANTHER" id="PTHR43401:SF2">
    <property type="entry name" value="L-THREONINE 3-DEHYDROGENASE"/>
    <property type="match status" value="1"/>
</dbReference>
<comment type="cofactor">
    <cofactor evidence="1 7">
        <name>Zn(2+)</name>
        <dbReference type="ChEBI" id="CHEBI:29105"/>
    </cofactor>
</comment>
<dbReference type="Gene3D" id="3.40.50.720">
    <property type="entry name" value="NAD(P)-binding Rossmann-like Domain"/>
    <property type="match status" value="1"/>
</dbReference>
<dbReference type="SUPFAM" id="SSF50129">
    <property type="entry name" value="GroES-like"/>
    <property type="match status" value="1"/>
</dbReference>
<evidence type="ECO:0000256" key="7">
    <source>
        <dbReference type="RuleBase" id="RU361277"/>
    </source>
</evidence>
<keyword evidence="4 7" id="KW-0862">Zinc</keyword>
<dbReference type="InterPro" id="IPR020843">
    <property type="entry name" value="ER"/>
</dbReference>
<dbReference type="FunFam" id="3.40.50.720:FF:000068">
    <property type="entry name" value="Sorbitol dehydrogenase"/>
    <property type="match status" value="1"/>
</dbReference>